<name>E1IAY3_9CHLR</name>
<dbReference type="eggNOG" id="ENOG5030T5E">
    <property type="taxonomic scope" value="Bacteria"/>
</dbReference>
<accession>E1IAY3</accession>
<evidence type="ECO:0000256" key="1">
    <source>
        <dbReference type="SAM" id="Phobius"/>
    </source>
</evidence>
<proteinExistence type="predicted"/>
<dbReference type="AlphaFoldDB" id="E1IAY3"/>
<gene>
    <name evidence="2" type="ORF">OSCT_0484</name>
</gene>
<comment type="caution">
    <text evidence="2">The sequence shown here is derived from an EMBL/GenBank/DDBJ whole genome shotgun (WGS) entry which is preliminary data.</text>
</comment>
<sequence>MNHQRHTSPHPARLVRRTLGFLFLGIGILGSLLPIIPGWPGLFVAILLLGRRDPTLRRLHLVGRRSLRTLRTSRVPHMRRVGRWLSDQYVGMRRIMRPKLIWAEKFFV</sequence>
<reference evidence="2 3" key="1">
    <citation type="journal article" date="2011" name="J. Bacteriol.">
        <title>Draft genome sequence of the anoxygenic filamentous phototrophic bacterium Oscillochloris trichoides subsp. DG-6.</title>
        <authorList>
            <person name="Kuznetsov B.B."/>
            <person name="Ivanovsky R.N."/>
            <person name="Keppen O.I."/>
            <person name="Sukhacheva M.V."/>
            <person name="Bumazhkin B.K."/>
            <person name="Patutina E.O."/>
            <person name="Beletsky A.V."/>
            <person name="Mardanov A.V."/>
            <person name="Baslerov R.V."/>
            <person name="Panteleeva A.N."/>
            <person name="Kolganova T.V."/>
            <person name="Ravin N.V."/>
            <person name="Skryabin K.G."/>
        </authorList>
    </citation>
    <scope>NUCLEOTIDE SEQUENCE [LARGE SCALE GENOMIC DNA]</scope>
    <source>
        <strain evidence="2 3">DG-6</strain>
    </source>
</reference>
<keyword evidence="3" id="KW-1185">Reference proteome</keyword>
<keyword evidence="1" id="KW-0812">Transmembrane</keyword>
<keyword evidence="1" id="KW-1133">Transmembrane helix</keyword>
<dbReference type="HOGENOM" id="CLU_2179144_0_0_0"/>
<keyword evidence="1" id="KW-0472">Membrane</keyword>
<evidence type="ECO:0008006" key="4">
    <source>
        <dbReference type="Google" id="ProtNLM"/>
    </source>
</evidence>
<dbReference type="STRING" id="765420.OSCT_0484"/>
<evidence type="ECO:0000313" key="3">
    <source>
        <dbReference type="Proteomes" id="UP000054010"/>
    </source>
</evidence>
<evidence type="ECO:0000313" key="2">
    <source>
        <dbReference type="EMBL" id="EFO81629.1"/>
    </source>
</evidence>
<organism evidence="2 3">
    <name type="scientific">Oscillochloris trichoides DG-6</name>
    <dbReference type="NCBI Taxonomy" id="765420"/>
    <lineage>
        <taxon>Bacteria</taxon>
        <taxon>Bacillati</taxon>
        <taxon>Chloroflexota</taxon>
        <taxon>Chloroflexia</taxon>
        <taxon>Chloroflexales</taxon>
        <taxon>Chloroflexineae</taxon>
        <taxon>Oscillochloridaceae</taxon>
        <taxon>Oscillochloris</taxon>
    </lineage>
</organism>
<dbReference type="Proteomes" id="UP000054010">
    <property type="component" value="Unassembled WGS sequence"/>
</dbReference>
<dbReference type="OrthoDB" id="164923at2"/>
<feature type="transmembrane region" description="Helical" evidence="1">
    <location>
        <begin position="20"/>
        <end position="49"/>
    </location>
</feature>
<protein>
    <recommendedName>
        <fullName evidence="4">Transmembrane protein (PGPGW)</fullName>
    </recommendedName>
</protein>
<dbReference type="EMBL" id="ADVR01000008">
    <property type="protein sequence ID" value="EFO81629.1"/>
    <property type="molecule type" value="Genomic_DNA"/>
</dbReference>